<evidence type="ECO:0000259" key="20">
    <source>
        <dbReference type="Pfam" id="PF12529"/>
    </source>
</evidence>
<comment type="catalytic activity">
    <reaction evidence="19">
        <text>UDP-alpha-D-xylose + L-seryl-[protein] = 3-O-(beta-D-xylosyl)-L-seryl-[protein] + UDP + H(+)</text>
        <dbReference type="Rhea" id="RHEA:50192"/>
        <dbReference type="Rhea" id="RHEA-COMP:9863"/>
        <dbReference type="Rhea" id="RHEA-COMP:12567"/>
        <dbReference type="ChEBI" id="CHEBI:15378"/>
        <dbReference type="ChEBI" id="CHEBI:29999"/>
        <dbReference type="ChEBI" id="CHEBI:57632"/>
        <dbReference type="ChEBI" id="CHEBI:58223"/>
        <dbReference type="ChEBI" id="CHEBI:132085"/>
        <dbReference type="EC" id="2.4.2.26"/>
    </reaction>
</comment>
<keyword evidence="14" id="KW-0333">Golgi apparatus</keyword>
<dbReference type="EMBL" id="JANEYF010004428">
    <property type="protein sequence ID" value="KAJ8931234.1"/>
    <property type="molecule type" value="Genomic_DNA"/>
</dbReference>
<dbReference type="InterPro" id="IPR024448">
    <property type="entry name" value="XylT_C"/>
</dbReference>
<keyword evidence="7" id="KW-0328">Glycosyltransferase</keyword>
<keyword evidence="8" id="KW-0808">Transferase</keyword>
<dbReference type="GO" id="GO:0000139">
    <property type="term" value="C:Golgi membrane"/>
    <property type="evidence" value="ECO:0007669"/>
    <property type="project" value="UniProtKB-SubCell"/>
</dbReference>
<gene>
    <name evidence="21" type="ORF">NQ314_015878</name>
</gene>
<evidence type="ECO:0000256" key="12">
    <source>
        <dbReference type="ARBA" id="ARBA00022968"/>
    </source>
</evidence>
<dbReference type="PANTHER" id="PTHR46025">
    <property type="entry name" value="XYLOSYLTRANSFERASE OXT"/>
    <property type="match status" value="1"/>
</dbReference>
<reference evidence="21" key="1">
    <citation type="journal article" date="2023" name="Insect Mol. Biol.">
        <title>Genome sequencing provides insights into the evolution of gene families encoding plant cell wall-degrading enzymes in longhorned beetles.</title>
        <authorList>
            <person name="Shin N.R."/>
            <person name="Okamura Y."/>
            <person name="Kirsch R."/>
            <person name="Pauchet Y."/>
        </authorList>
    </citation>
    <scope>NUCLEOTIDE SEQUENCE</scope>
    <source>
        <strain evidence="21">RBIC_L_NR</strain>
    </source>
</reference>
<evidence type="ECO:0000256" key="14">
    <source>
        <dbReference type="ARBA" id="ARBA00023034"/>
    </source>
</evidence>
<comment type="caution">
    <text evidence="21">The sequence shown here is derived from an EMBL/GenBank/DDBJ whole genome shotgun (WGS) entry which is preliminary data.</text>
</comment>
<name>A0AAV8WXM4_9CUCU</name>
<evidence type="ECO:0000256" key="2">
    <source>
        <dbReference type="ARBA" id="ARBA00004648"/>
    </source>
</evidence>
<evidence type="ECO:0000256" key="8">
    <source>
        <dbReference type="ARBA" id="ARBA00022679"/>
    </source>
</evidence>
<evidence type="ECO:0000256" key="13">
    <source>
        <dbReference type="ARBA" id="ARBA00022989"/>
    </source>
</evidence>
<evidence type="ECO:0000256" key="1">
    <source>
        <dbReference type="ARBA" id="ARBA00004323"/>
    </source>
</evidence>
<dbReference type="Proteomes" id="UP001162156">
    <property type="component" value="Unassembled WGS sequence"/>
</dbReference>
<comment type="pathway">
    <text evidence="4">Glycan metabolism; heparan sulfate biosynthesis.</text>
</comment>
<comment type="similarity">
    <text evidence="5">Belongs to the glycosyltransferase 14 family. XylT subfamily.</text>
</comment>
<keyword evidence="13" id="KW-1133">Transmembrane helix</keyword>
<sequence length="489" mass="57373">MKLNEFVSRQDYLYRELLALEKILPNVRLTRQRFATIWGGASLLEMLRSCMWELLSFAEWKWDFVLNLSESDFPVKTVAQLTQFLGANQNRNFVKSHGREVQRFIQKQGLDKTFVECETRMWRVGDRRLPYGVQVDGGSDWVALSRKFVQYVANPIPDDLVSGLLKIFKHTLLPAESFFHTVLRNSKFCDTYIDNNLHVTNWKRKLGCKCQYKHVVDWCGCSPNDFRPDDWSRIQNTLSRQLYFARKFEPIINQAVILQLELWLYGLEEPSINVRNLHSYWQSIYHHHDLGVTPDDGLLTLGSSVKRHISKILRKSNSTSCDVEIGSLLQVHSFHYKDSYKFTLFYLKTSESNIEVAVKPISNITLTKVSPLMQHLEVLLVSSDYDQKEQISRNFLQILSPFSEPVLIYRFSSQHSSKVYNLTCLWISPNGNLHDVTDFTLDESTLIGHVKPVLKQPLLPGKWKMKKNTYITTNNKRYFRFFWFFFFNF</sequence>
<dbReference type="InterPro" id="IPR043538">
    <property type="entry name" value="XYLT"/>
</dbReference>
<keyword evidence="15" id="KW-0472">Membrane</keyword>
<dbReference type="GO" id="GO:0046872">
    <property type="term" value="F:metal ion binding"/>
    <property type="evidence" value="ECO:0007669"/>
    <property type="project" value="UniProtKB-KW"/>
</dbReference>
<dbReference type="InterPro" id="IPR003406">
    <property type="entry name" value="Glyco_trans_14"/>
</dbReference>
<keyword evidence="17" id="KW-0325">Glycoprotein</keyword>
<evidence type="ECO:0000256" key="19">
    <source>
        <dbReference type="ARBA" id="ARBA00047847"/>
    </source>
</evidence>
<evidence type="ECO:0000256" key="11">
    <source>
        <dbReference type="ARBA" id="ARBA00022824"/>
    </source>
</evidence>
<dbReference type="GO" id="GO:0030158">
    <property type="term" value="F:protein xylosyltransferase activity"/>
    <property type="evidence" value="ECO:0007669"/>
    <property type="project" value="UniProtKB-EC"/>
</dbReference>
<keyword evidence="9" id="KW-0812">Transmembrane</keyword>
<keyword evidence="12" id="KW-0735">Signal-anchor</keyword>
<evidence type="ECO:0000256" key="15">
    <source>
        <dbReference type="ARBA" id="ARBA00023136"/>
    </source>
</evidence>
<evidence type="ECO:0000256" key="7">
    <source>
        <dbReference type="ARBA" id="ARBA00022676"/>
    </source>
</evidence>
<evidence type="ECO:0000256" key="10">
    <source>
        <dbReference type="ARBA" id="ARBA00022723"/>
    </source>
</evidence>
<dbReference type="Pfam" id="PF02485">
    <property type="entry name" value="Branch"/>
    <property type="match status" value="1"/>
</dbReference>
<evidence type="ECO:0000256" key="5">
    <source>
        <dbReference type="ARBA" id="ARBA00010195"/>
    </source>
</evidence>
<dbReference type="AlphaFoldDB" id="A0AAV8WXM4"/>
<evidence type="ECO:0000256" key="18">
    <source>
        <dbReference type="ARBA" id="ARBA00042865"/>
    </source>
</evidence>
<evidence type="ECO:0000256" key="6">
    <source>
        <dbReference type="ARBA" id="ARBA00011972"/>
    </source>
</evidence>
<evidence type="ECO:0000256" key="4">
    <source>
        <dbReference type="ARBA" id="ARBA00005093"/>
    </source>
</evidence>
<evidence type="ECO:0000256" key="17">
    <source>
        <dbReference type="ARBA" id="ARBA00023180"/>
    </source>
</evidence>
<evidence type="ECO:0000313" key="22">
    <source>
        <dbReference type="Proteomes" id="UP001162156"/>
    </source>
</evidence>
<dbReference type="PANTHER" id="PTHR46025:SF3">
    <property type="entry name" value="XYLOSYLTRANSFERASE OXT"/>
    <property type="match status" value="1"/>
</dbReference>
<dbReference type="GO" id="GO:0015012">
    <property type="term" value="P:heparan sulfate proteoglycan biosynthetic process"/>
    <property type="evidence" value="ECO:0007669"/>
    <property type="project" value="TreeGrafter"/>
</dbReference>
<evidence type="ECO:0000313" key="21">
    <source>
        <dbReference type="EMBL" id="KAJ8931234.1"/>
    </source>
</evidence>
<keyword evidence="11" id="KW-0256">Endoplasmic reticulum</keyword>
<accession>A0AAV8WXM4</accession>
<feature type="domain" description="Xylosyltransferase C-terminal" evidence="20">
    <location>
        <begin position="261"/>
        <end position="434"/>
    </location>
</feature>
<dbReference type="GO" id="GO:0050650">
    <property type="term" value="P:chondroitin sulfate proteoglycan biosynthetic process"/>
    <property type="evidence" value="ECO:0007669"/>
    <property type="project" value="TreeGrafter"/>
</dbReference>
<evidence type="ECO:0000256" key="16">
    <source>
        <dbReference type="ARBA" id="ARBA00023157"/>
    </source>
</evidence>
<organism evidence="21 22">
    <name type="scientific">Rhamnusium bicolor</name>
    <dbReference type="NCBI Taxonomy" id="1586634"/>
    <lineage>
        <taxon>Eukaryota</taxon>
        <taxon>Metazoa</taxon>
        <taxon>Ecdysozoa</taxon>
        <taxon>Arthropoda</taxon>
        <taxon>Hexapoda</taxon>
        <taxon>Insecta</taxon>
        <taxon>Pterygota</taxon>
        <taxon>Neoptera</taxon>
        <taxon>Endopterygota</taxon>
        <taxon>Coleoptera</taxon>
        <taxon>Polyphaga</taxon>
        <taxon>Cucujiformia</taxon>
        <taxon>Chrysomeloidea</taxon>
        <taxon>Cerambycidae</taxon>
        <taxon>Lepturinae</taxon>
        <taxon>Rhagiini</taxon>
        <taxon>Rhamnusium</taxon>
    </lineage>
</organism>
<evidence type="ECO:0000256" key="9">
    <source>
        <dbReference type="ARBA" id="ARBA00022692"/>
    </source>
</evidence>
<keyword evidence="10" id="KW-0479">Metal-binding</keyword>
<keyword evidence="16" id="KW-1015">Disulfide bond</keyword>
<evidence type="ECO:0000256" key="3">
    <source>
        <dbReference type="ARBA" id="ARBA00004840"/>
    </source>
</evidence>
<protein>
    <recommendedName>
        <fullName evidence="6">protein xylosyltransferase</fullName>
        <ecNumber evidence="6">2.4.2.26</ecNumber>
    </recommendedName>
    <alternativeName>
        <fullName evidence="18">Peptide O-xylosyltransferase</fullName>
    </alternativeName>
</protein>
<dbReference type="Pfam" id="PF12529">
    <property type="entry name" value="Xylo_C"/>
    <property type="match status" value="1"/>
</dbReference>
<keyword evidence="22" id="KW-1185">Reference proteome</keyword>
<dbReference type="GO" id="GO:0005789">
    <property type="term" value="C:endoplasmic reticulum membrane"/>
    <property type="evidence" value="ECO:0007669"/>
    <property type="project" value="UniProtKB-SubCell"/>
</dbReference>
<dbReference type="EC" id="2.4.2.26" evidence="6"/>
<comment type="pathway">
    <text evidence="3">Glycan metabolism; chondroitin sulfate biosynthesis.</text>
</comment>
<proteinExistence type="inferred from homology"/>
<comment type="subcellular location">
    <subcellularLocation>
        <location evidence="2">Endoplasmic reticulum membrane</location>
        <topology evidence="2">Single-pass type II membrane protein</topology>
    </subcellularLocation>
    <subcellularLocation>
        <location evidence="1">Golgi apparatus membrane</location>
        <topology evidence="1">Single-pass type II membrane protein</topology>
    </subcellularLocation>
</comment>